<organism evidence="2 3">
    <name type="scientific">Parahalioglobus pacificus</name>
    <dbReference type="NCBI Taxonomy" id="930806"/>
    <lineage>
        <taxon>Bacteria</taxon>
        <taxon>Pseudomonadati</taxon>
        <taxon>Pseudomonadota</taxon>
        <taxon>Gammaproteobacteria</taxon>
        <taxon>Cellvibrionales</taxon>
        <taxon>Halieaceae</taxon>
        <taxon>Parahalioglobus</taxon>
    </lineage>
</organism>
<dbReference type="EMBL" id="BMYM01000001">
    <property type="protein sequence ID" value="GHD28046.1"/>
    <property type="molecule type" value="Genomic_DNA"/>
</dbReference>
<feature type="transmembrane region" description="Helical" evidence="1">
    <location>
        <begin position="61"/>
        <end position="82"/>
    </location>
</feature>
<evidence type="ECO:0008006" key="4">
    <source>
        <dbReference type="Google" id="ProtNLM"/>
    </source>
</evidence>
<keyword evidence="3" id="KW-1185">Reference proteome</keyword>
<keyword evidence="1" id="KW-0472">Membrane</keyword>
<name>A0A918XFA2_9GAMM</name>
<protein>
    <recommendedName>
        <fullName evidence="4">Acyltransferase</fullName>
    </recommendedName>
</protein>
<reference evidence="2" key="1">
    <citation type="journal article" date="2014" name="Int. J. Syst. Evol. Microbiol.">
        <title>Complete genome sequence of Corynebacterium casei LMG S-19264T (=DSM 44701T), isolated from a smear-ripened cheese.</title>
        <authorList>
            <consortium name="US DOE Joint Genome Institute (JGI-PGF)"/>
            <person name="Walter F."/>
            <person name="Albersmeier A."/>
            <person name="Kalinowski J."/>
            <person name="Ruckert C."/>
        </authorList>
    </citation>
    <scope>NUCLEOTIDE SEQUENCE</scope>
    <source>
        <strain evidence="2">KCTC 23430</strain>
    </source>
</reference>
<dbReference type="AlphaFoldDB" id="A0A918XFA2"/>
<comment type="caution">
    <text evidence="2">The sequence shown here is derived from an EMBL/GenBank/DDBJ whole genome shotgun (WGS) entry which is preliminary data.</text>
</comment>
<accession>A0A918XFA2</accession>
<gene>
    <name evidence="2" type="ORF">GCM10007053_07030</name>
</gene>
<keyword evidence="1" id="KW-0812">Transmembrane</keyword>
<proteinExistence type="predicted"/>
<keyword evidence="1" id="KW-1133">Transmembrane helix</keyword>
<dbReference type="RefSeq" id="WP_189475175.1">
    <property type="nucleotide sequence ID" value="NZ_BMYM01000001.1"/>
</dbReference>
<dbReference type="Proteomes" id="UP000644693">
    <property type="component" value="Unassembled WGS sequence"/>
</dbReference>
<sequence>MSKTLSLRRYVKRRNGLPLGAAGSLQAMLKRSLGAASFRLFWQHWNPIWGYYLSRYIMRPLSAHLPLLLAIVLTFGVSGAAHDLAVSLLRLETVFVFTPCFALMGLGVVATDSLGITWRKFPTALRYGSNGGLIVGSFYLTRSLL</sequence>
<evidence type="ECO:0000256" key="1">
    <source>
        <dbReference type="SAM" id="Phobius"/>
    </source>
</evidence>
<evidence type="ECO:0000313" key="3">
    <source>
        <dbReference type="Proteomes" id="UP000644693"/>
    </source>
</evidence>
<reference evidence="2" key="2">
    <citation type="submission" date="2020-09" db="EMBL/GenBank/DDBJ databases">
        <authorList>
            <person name="Sun Q."/>
            <person name="Kim S."/>
        </authorList>
    </citation>
    <scope>NUCLEOTIDE SEQUENCE</scope>
    <source>
        <strain evidence="2">KCTC 23430</strain>
    </source>
</reference>
<evidence type="ECO:0000313" key="2">
    <source>
        <dbReference type="EMBL" id="GHD28046.1"/>
    </source>
</evidence>
<feature type="transmembrane region" description="Helical" evidence="1">
    <location>
        <begin position="94"/>
        <end position="116"/>
    </location>
</feature>